<keyword evidence="3" id="KW-1185">Reference proteome</keyword>
<dbReference type="Proteomes" id="UP000607653">
    <property type="component" value="Unassembled WGS sequence"/>
</dbReference>
<reference evidence="2 3" key="1">
    <citation type="journal article" date="2020" name="Mol. Biol. Evol.">
        <title>Distinct Expression and Methylation Patterns for Genes with Different Fates following a Single Whole-Genome Duplication in Flowering Plants.</title>
        <authorList>
            <person name="Shi T."/>
            <person name="Rahmani R.S."/>
            <person name="Gugger P.F."/>
            <person name="Wang M."/>
            <person name="Li H."/>
            <person name="Zhang Y."/>
            <person name="Li Z."/>
            <person name="Wang Q."/>
            <person name="Van de Peer Y."/>
            <person name="Marchal K."/>
            <person name="Chen J."/>
        </authorList>
    </citation>
    <scope>NUCLEOTIDE SEQUENCE [LARGE SCALE GENOMIC DNA]</scope>
    <source>
        <tissue evidence="2">Leaf</tissue>
    </source>
</reference>
<protein>
    <submittedName>
        <fullName evidence="2">Uncharacterized protein</fullName>
    </submittedName>
</protein>
<name>A0A822Z0D9_NELNU</name>
<evidence type="ECO:0000256" key="1">
    <source>
        <dbReference type="SAM" id="Phobius"/>
    </source>
</evidence>
<dbReference type="AlphaFoldDB" id="A0A822Z0D9"/>
<accession>A0A822Z0D9</accession>
<evidence type="ECO:0000313" key="3">
    <source>
        <dbReference type="Proteomes" id="UP000607653"/>
    </source>
</evidence>
<keyword evidence="1" id="KW-0812">Transmembrane</keyword>
<keyword evidence="1" id="KW-1133">Transmembrane helix</keyword>
<keyword evidence="1" id="KW-0472">Membrane</keyword>
<organism evidence="2 3">
    <name type="scientific">Nelumbo nucifera</name>
    <name type="common">Sacred lotus</name>
    <dbReference type="NCBI Taxonomy" id="4432"/>
    <lineage>
        <taxon>Eukaryota</taxon>
        <taxon>Viridiplantae</taxon>
        <taxon>Streptophyta</taxon>
        <taxon>Embryophyta</taxon>
        <taxon>Tracheophyta</taxon>
        <taxon>Spermatophyta</taxon>
        <taxon>Magnoliopsida</taxon>
        <taxon>Proteales</taxon>
        <taxon>Nelumbonaceae</taxon>
        <taxon>Nelumbo</taxon>
    </lineage>
</organism>
<feature type="transmembrane region" description="Helical" evidence="1">
    <location>
        <begin position="12"/>
        <end position="42"/>
    </location>
</feature>
<dbReference type="EMBL" id="DUZY01000004">
    <property type="protein sequence ID" value="DAD36959.1"/>
    <property type="molecule type" value="Genomic_DNA"/>
</dbReference>
<evidence type="ECO:0000313" key="2">
    <source>
        <dbReference type="EMBL" id="DAD36959.1"/>
    </source>
</evidence>
<gene>
    <name evidence="2" type="ORF">HUJ06_007600</name>
</gene>
<comment type="caution">
    <text evidence="2">The sequence shown here is derived from an EMBL/GenBank/DDBJ whole genome shotgun (WGS) entry which is preliminary data.</text>
</comment>
<proteinExistence type="predicted"/>
<sequence>MLVEETTRWLIYHLAWVVVSFSHIITWCICPMFLIAIVEYYISYHDRMKFKNFAFNKINKKNY</sequence>